<evidence type="ECO:0008006" key="3">
    <source>
        <dbReference type="Google" id="ProtNLM"/>
    </source>
</evidence>
<dbReference type="SUPFAM" id="SSF53163">
    <property type="entry name" value="HybD-like"/>
    <property type="match status" value="1"/>
</dbReference>
<keyword evidence="2" id="KW-1185">Reference proteome</keyword>
<dbReference type="Proteomes" id="UP000593994">
    <property type="component" value="Chromosome"/>
</dbReference>
<sequence>MRAIVGFGNELRGEDAFGVDVVNLLQKLSLKDTKLITLFQLTPELCMDLLDADEVVFIDAAFCEDNQYALACSIQNQTSLTLSHHISINTIKEMLNILYNHYPKIEVFSMLTCSFDEIKNRDLYECRLNEIVKFISTKNSIYK</sequence>
<name>A0A7S7LWP0_9BACT</name>
<dbReference type="InterPro" id="IPR023430">
    <property type="entry name" value="Pept_HybD-like_dom_sf"/>
</dbReference>
<dbReference type="Gene3D" id="3.40.50.1450">
    <property type="entry name" value="HybD-like"/>
    <property type="match status" value="1"/>
</dbReference>
<reference evidence="1 2" key="1">
    <citation type="submission" date="2020-05" db="EMBL/GenBank/DDBJ databases">
        <title>Sulfurimonas marisnigri, sp. nov., and Sulfurimonas baltica, sp. nov., manganese oxide reducing chemolithoautotrophs of the class Epsilonproteobacteria isolated from the pelagic redoxclines of the Black and Baltic Seas and emended description of the genus Sulfurimonas.</title>
        <authorList>
            <person name="Henkel J.V."/>
            <person name="Laudan C."/>
            <person name="Werner J."/>
            <person name="Neu T."/>
            <person name="Plewe S."/>
            <person name="Sproer C."/>
            <person name="Bunk B."/>
            <person name="Schulz-Vogt H.N."/>
        </authorList>
    </citation>
    <scope>NUCLEOTIDE SEQUENCE [LARGE SCALE GENOMIC DNA]</scope>
    <source>
        <strain evidence="1 2">GD2</strain>
    </source>
</reference>
<proteinExistence type="predicted"/>
<evidence type="ECO:0000313" key="2">
    <source>
        <dbReference type="Proteomes" id="UP000593994"/>
    </source>
</evidence>
<dbReference type="RefSeq" id="WP_194371412.1">
    <property type="nucleotide sequence ID" value="NZ_CP054492.1"/>
</dbReference>
<dbReference type="EMBL" id="CP054492">
    <property type="protein sequence ID" value="QOY52914.1"/>
    <property type="molecule type" value="Genomic_DNA"/>
</dbReference>
<protein>
    <recommendedName>
        <fullName evidence="3">Hydrogenase maturation protease</fullName>
    </recommendedName>
</protein>
<gene>
    <name evidence="1" type="ORF">HUE88_04300</name>
</gene>
<evidence type="ECO:0000313" key="1">
    <source>
        <dbReference type="EMBL" id="QOY52914.1"/>
    </source>
</evidence>
<organism evidence="1 2">
    <name type="scientific">Candidatus Sulfurimonas baltica</name>
    <dbReference type="NCBI Taxonomy" id="2740404"/>
    <lineage>
        <taxon>Bacteria</taxon>
        <taxon>Pseudomonadati</taxon>
        <taxon>Campylobacterota</taxon>
        <taxon>Epsilonproteobacteria</taxon>
        <taxon>Campylobacterales</taxon>
        <taxon>Sulfurimonadaceae</taxon>
        <taxon>Sulfurimonas</taxon>
    </lineage>
</organism>
<dbReference type="AlphaFoldDB" id="A0A7S7LWP0"/>
<dbReference type="KEGG" id="sbal:HUE88_04300"/>
<accession>A0A7S7LWP0</accession>